<dbReference type="CDD" id="cd18795">
    <property type="entry name" value="SF2_C_Ski2"/>
    <property type="match status" value="1"/>
</dbReference>
<reference evidence="8" key="1">
    <citation type="submission" date="2023-06" db="EMBL/GenBank/DDBJ databases">
        <title>Genome-scale phylogeny and comparative genomics of the fungal order Sordariales.</title>
        <authorList>
            <consortium name="Lawrence Berkeley National Laboratory"/>
            <person name="Hensen N."/>
            <person name="Bonometti L."/>
            <person name="Westerberg I."/>
            <person name="Brannstrom I.O."/>
            <person name="Guillou S."/>
            <person name="Cros-Aarteil S."/>
            <person name="Calhoun S."/>
            <person name="Haridas S."/>
            <person name="Kuo A."/>
            <person name="Mondo S."/>
            <person name="Pangilinan J."/>
            <person name="Riley R."/>
            <person name="Labutti K."/>
            <person name="Andreopoulos B."/>
            <person name="Lipzen A."/>
            <person name="Chen C."/>
            <person name="Yanf M."/>
            <person name="Daum C."/>
            <person name="Ng V."/>
            <person name="Clum A."/>
            <person name="Steindorff A."/>
            <person name="Ohm R."/>
            <person name="Martin F."/>
            <person name="Silar P."/>
            <person name="Natvig D."/>
            <person name="Lalanne C."/>
            <person name="Gautier V."/>
            <person name="Ament-Velasquez S.L."/>
            <person name="Kruys A."/>
            <person name="Hutchinson M.I."/>
            <person name="Powell A.J."/>
            <person name="Barry K."/>
            <person name="Miller A.N."/>
            <person name="Grigoriev I.V."/>
            <person name="Debuchy R."/>
            <person name="Gladieux P."/>
            <person name="Thoren M.H."/>
            <person name="Johannesson H."/>
        </authorList>
    </citation>
    <scope>NUCLEOTIDE SEQUENCE</scope>
    <source>
        <strain evidence="8">SMH4607-1</strain>
    </source>
</reference>
<accession>A0AA40DW14</accession>
<evidence type="ECO:0000313" key="8">
    <source>
        <dbReference type="EMBL" id="KAK0715251.1"/>
    </source>
</evidence>
<organism evidence="8 9">
    <name type="scientific">Lasiosphaeris hirsuta</name>
    <dbReference type="NCBI Taxonomy" id="260670"/>
    <lineage>
        <taxon>Eukaryota</taxon>
        <taxon>Fungi</taxon>
        <taxon>Dikarya</taxon>
        <taxon>Ascomycota</taxon>
        <taxon>Pezizomycotina</taxon>
        <taxon>Sordariomycetes</taxon>
        <taxon>Sordariomycetidae</taxon>
        <taxon>Sordariales</taxon>
        <taxon>Lasiosphaeriaceae</taxon>
        <taxon>Lasiosphaeris</taxon>
    </lineage>
</organism>
<dbReference type="InterPro" id="IPR027417">
    <property type="entry name" value="P-loop_NTPase"/>
</dbReference>
<dbReference type="EMBL" id="JAUKUA010000004">
    <property type="protein sequence ID" value="KAK0715251.1"/>
    <property type="molecule type" value="Genomic_DNA"/>
</dbReference>
<feature type="region of interest" description="Disordered" evidence="5">
    <location>
        <begin position="1711"/>
        <end position="1775"/>
    </location>
</feature>
<protein>
    <recommendedName>
        <fullName evidence="10">Helicase</fullName>
    </recommendedName>
</protein>
<dbReference type="SMART" id="SM00490">
    <property type="entry name" value="HELICc"/>
    <property type="match status" value="1"/>
</dbReference>
<dbReference type="GO" id="GO:0004386">
    <property type="term" value="F:helicase activity"/>
    <property type="evidence" value="ECO:0007669"/>
    <property type="project" value="UniProtKB-KW"/>
</dbReference>
<dbReference type="Pfam" id="PF00271">
    <property type="entry name" value="Helicase_C"/>
    <property type="match status" value="1"/>
</dbReference>
<dbReference type="InterPro" id="IPR001650">
    <property type="entry name" value="Helicase_C-like"/>
</dbReference>
<dbReference type="Pfam" id="PF26076">
    <property type="entry name" value="WHD_DDX60"/>
    <property type="match status" value="1"/>
</dbReference>
<dbReference type="GO" id="GO:0016787">
    <property type="term" value="F:hydrolase activity"/>
    <property type="evidence" value="ECO:0007669"/>
    <property type="project" value="UniProtKB-KW"/>
</dbReference>
<sequence>MADLDRHQFQEWRTTLSPNKVDIVGDFGGRGLFAIQGEALLSYCLENASIDFGYGFQILHAVHAVEAFLAKLRERGSNFHVVWFEKEEGVCSWGVASARDSADYHKYRLARSVLMQHFASTGNSEEGIPPFSFMFPSLRSEAFSIYLATHPLHFFLGSSFDVESQSDASGETPLRMLYRMASAGFCIAFIEDVEFKSSKAHLFMATSKGDIHPLKVDESASLSGRSQSVTDGLKRLAALEATKTLSAREIVTLQALSAVLSSEKENTDAVSQQVAAVLVQLVILRHCGLSQRALPEQKLKADGSFVVKFSNAARDGLAQWSEGAFSTSEWDAFDLFDGRLYLSVLARLSDGSIALPQELSQEAAELAELLKAISGVDVFEKLPKGTQRAAPAKASAAAAPTLSTVLPFSHPVVDQYLTDVQLDATGTMSESSNAPRIFQELTHWHNAKKPVDPKYIPKPPGFWARKRNQKFMADTIAYSASLTGASGKNIEPESIVVRMNQTVEPAKPKSAQAQVQANKTVAEKASKKKAAPKSNKQKALEEVENLKNEKLKVLSQAVVASWAERCHEFEKELSVIKRYLKAEKYLAGLSTEHKKVVGSEVYLYLCRVLMQVQINNKTLKSAAPAILAMLWSKAAEGSKFPLTEEVHKQLSIISTTLHIPLEYAMLSNLVKRPLPFKTLAMGGRSALPPNTSPREFQLEYCGPYLERSFDSAPDPRVQFHPDAWQRKVLDAIDDNKSLLVVAPTSAGKTFISFYAMKKVLQSNDDDILVYVAPTKALVNQIAAEVQARFSKEYPYSGRSVWSIHTRDYRVNNPKGCQILVTVPDILQILLLSPANATGANPFSKRIKRIIFDEVHCIGQAEDGLIWEQLLLLAPCPIIALSATVANPLEFKSWLQDAQKVNGYDLEMIVHTSRYSDLRKFIHDPPQAITEFSGLPVVERLPFPGLDSESNESATFLFVHPIGGLIDKSQDTLQDASLEPRDCLSLWNCMSKHATNKYPISKNLSPEKALPDLIKKSDIVRWETALKEQLTVWMADPKSPFEAVRRDLRGKRTLQLAAAHASESDVHAKDPFVPSKSIFSLILDLRSSGALPAILFNYDRGSCEAIAQELLGTLRAAENKYRETTPAWISKMADYERWRKAREAAKAKGAKKPAARRRDDEDGGSKADQARDEASRDTSKWDSFNPEAPLPQFSFADTSKMSNFEFEERMRTMSPGSVPKQFIDALRRGLGVHHAGMNRQYRQVVEMLFRKGYLTVVVATGTLAMGINMPCKTVVFTGDSVFLTALNYRQASGRAGRRGFDLLGNVVFHDIHPHRALEIMSAKLPDLRGQFPTSVTLVLRLFILLHGTDNSDFAANAVKSLITQNRLYLGGPEAKMSITHHLRFSIDYLRRQHLLSDKGVPLNFSGLVGHLYYTENAVFAFHALLKEGYFHELCQDFSQPTKQPDILLEMLVTLCHLFARIPCTKYNDKEWLESIHRSSSTVILPDLPPKALAILEKHNDQTLRIFNGYVSSYAGQHLAEAPDNELPFTKHKVQPASPVNVADILNSLPPTTSRSPFAALSGFTDEFKTIHELCETARAGVFLEESAIPFIPIAPKETNGVPWNAYLLDFYKHGDSETLARDNGVKKGDVWFRLKDFSLVLATIVTSLANFLDPNANGQDEDLVDGAEAEDAARDRAEEDAAAEEEDAGEAAKALEALKIKQAAAAPIAKKKKKVVADSWDDDEDAASSSEPDNWDEDSDEEGSATSKSAKGSGSASKTIGSAAGDSSVPSWDREDAQSLVKVHEAFSMLRDQFDEKFRKMWA</sequence>
<dbReference type="PANTHER" id="PTHR44533:SF4">
    <property type="entry name" value="DEAD_H RNA HELICASE, PUTATIVE-RELATED"/>
    <property type="match status" value="1"/>
</dbReference>
<evidence type="ECO:0000256" key="2">
    <source>
        <dbReference type="ARBA" id="ARBA00022801"/>
    </source>
</evidence>
<dbReference type="FunFam" id="3.40.50.300:FF:001039">
    <property type="entry name" value="ATP-dependent RNA helicase DDX60"/>
    <property type="match status" value="1"/>
</dbReference>
<gene>
    <name evidence="8" type="ORF">B0H67DRAFT_553816</name>
</gene>
<keyword evidence="4" id="KW-0067">ATP-binding</keyword>
<dbReference type="GO" id="GO:0005737">
    <property type="term" value="C:cytoplasm"/>
    <property type="evidence" value="ECO:0007669"/>
    <property type="project" value="TreeGrafter"/>
</dbReference>
<dbReference type="SMART" id="SM00487">
    <property type="entry name" value="DEXDc"/>
    <property type="match status" value="1"/>
</dbReference>
<evidence type="ECO:0000256" key="4">
    <source>
        <dbReference type="ARBA" id="ARBA00022840"/>
    </source>
</evidence>
<dbReference type="Gene3D" id="3.40.50.300">
    <property type="entry name" value="P-loop containing nucleotide triphosphate hydrolases"/>
    <property type="match status" value="2"/>
</dbReference>
<evidence type="ECO:0000259" key="6">
    <source>
        <dbReference type="PROSITE" id="PS51192"/>
    </source>
</evidence>
<dbReference type="InterPro" id="IPR011545">
    <property type="entry name" value="DEAD/DEAH_box_helicase_dom"/>
</dbReference>
<evidence type="ECO:0008006" key="10">
    <source>
        <dbReference type="Google" id="ProtNLM"/>
    </source>
</evidence>
<dbReference type="InterPro" id="IPR052431">
    <property type="entry name" value="SKI2_subfamily_helicases"/>
</dbReference>
<evidence type="ECO:0000256" key="3">
    <source>
        <dbReference type="ARBA" id="ARBA00022806"/>
    </source>
</evidence>
<dbReference type="SUPFAM" id="SSF52540">
    <property type="entry name" value="P-loop containing nucleoside triphosphate hydrolases"/>
    <property type="match status" value="1"/>
</dbReference>
<dbReference type="PANTHER" id="PTHR44533">
    <property type="entry name" value="DEAD/H RNA HELICASE, PUTATIVE-RELATED"/>
    <property type="match status" value="1"/>
</dbReference>
<dbReference type="GO" id="GO:0003676">
    <property type="term" value="F:nucleic acid binding"/>
    <property type="evidence" value="ECO:0007669"/>
    <property type="project" value="InterPro"/>
</dbReference>
<evidence type="ECO:0000313" key="9">
    <source>
        <dbReference type="Proteomes" id="UP001172102"/>
    </source>
</evidence>
<evidence type="ECO:0000256" key="5">
    <source>
        <dbReference type="SAM" id="MobiDB-lite"/>
    </source>
</evidence>
<dbReference type="PROSITE" id="PS51192">
    <property type="entry name" value="HELICASE_ATP_BIND_1"/>
    <property type="match status" value="1"/>
</dbReference>
<keyword evidence="2" id="KW-0378">Hydrolase</keyword>
<name>A0AA40DW14_9PEZI</name>
<evidence type="ECO:0000256" key="1">
    <source>
        <dbReference type="ARBA" id="ARBA00022741"/>
    </source>
</evidence>
<feature type="compositionally biased region" description="Acidic residues" evidence="5">
    <location>
        <begin position="1679"/>
        <end position="1688"/>
    </location>
</feature>
<dbReference type="InterPro" id="IPR059032">
    <property type="entry name" value="WHD_DDX60"/>
</dbReference>
<keyword evidence="1" id="KW-0547">Nucleotide-binding</keyword>
<proteinExistence type="predicted"/>
<feature type="compositionally biased region" description="Basic and acidic residues" evidence="5">
    <location>
        <begin position="1155"/>
        <end position="1179"/>
    </location>
</feature>
<dbReference type="Pfam" id="PF00270">
    <property type="entry name" value="DEAD"/>
    <property type="match status" value="1"/>
</dbReference>
<keyword evidence="9" id="KW-1185">Reference proteome</keyword>
<evidence type="ECO:0000259" key="7">
    <source>
        <dbReference type="PROSITE" id="PS51194"/>
    </source>
</evidence>
<dbReference type="GO" id="GO:0005524">
    <property type="term" value="F:ATP binding"/>
    <property type="evidence" value="ECO:0007669"/>
    <property type="project" value="UniProtKB-KW"/>
</dbReference>
<feature type="domain" description="Helicase C-terminal" evidence="7">
    <location>
        <begin position="1165"/>
        <end position="1338"/>
    </location>
</feature>
<feature type="region of interest" description="Disordered" evidence="5">
    <location>
        <begin position="1143"/>
        <end position="1193"/>
    </location>
</feature>
<feature type="region of interest" description="Disordered" evidence="5">
    <location>
        <begin position="1666"/>
        <end position="1689"/>
    </location>
</feature>
<feature type="compositionally biased region" description="Low complexity" evidence="5">
    <location>
        <begin position="1743"/>
        <end position="1764"/>
    </location>
</feature>
<feature type="domain" description="Helicase ATP-binding" evidence="6">
    <location>
        <begin position="729"/>
        <end position="902"/>
    </location>
</feature>
<dbReference type="CDD" id="cd18025">
    <property type="entry name" value="DEXHc_DDX60"/>
    <property type="match status" value="1"/>
</dbReference>
<comment type="caution">
    <text evidence="8">The sequence shown here is derived from an EMBL/GenBank/DDBJ whole genome shotgun (WGS) entry which is preliminary data.</text>
</comment>
<keyword evidence="3" id="KW-0347">Helicase</keyword>
<dbReference type="PROSITE" id="PS51194">
    <property type="entry name" value="HELICASE_CTER"/>
    <property type="match status" value="1"/>
</dbReference>
<dbReference type="Proteomes" id="UP001172102">
    <property type="component" value="Unassembled WGS sequence"/>
</dbReference>
<feature type="compositionally biased region" description="Acidic residues" evidence="5">
    <location>
        <begin position="1732"/>
        <end position="1742"/>
    </location>
</feature>
<dbReference type="InterPro" id="IPR014001">
    <property type="entry name" value="Helicase_ATP-bd"/>
</dbReference>